<dbReference type="EMBL" id="GAKP01008582">
    <property type="protein sequence ID" value="JAC50370.1"/>
    <property type="molecule type" value="Transcribed_RNA"/>
</dbReference>
<gene>
    <name evidence="8" type="primary">PNKP</name>
</gene>
<dbReference type="Gene3D" id="3.40.50.300">
    <property type="entry name" value="P-loop containing nucleotide triphosphate hydrolases"/>
    <property type="match status" value="1"/>
</dbReference>
<evidence type="ECO:0000313" key="8">
    <source>
        <dbReference type="EMBL" id="JAC50370.1"/>
    </source>
</evidence>
<proteinExistence type="predicted"/>
<name>A0A034W8B2_BACDO</name>
<feature type="compositionally biased region" description="Basic and acidic residues" evidence="6">
    <location>
        <begin position="140"/>
        <end position="149"/>
    </location>
</feature>
<dbReference type="CDD" id="cd22671">
    <property type="entry name" value="FHA_APTX-like"/>
    <property type="match status" value="1"/>
</dbReference>
<dbReference type="InterPro" id="IPR041388">
    <property type="entry name" value="FHA_2"/>
</dbReference>
<evidence type="ECO:0000256" key="5">
    <source>
        <dbReference type="ARBA" id="ARBA00023242"/>
    </source>
</evidence>
<dbReference type="SUPFAM" id="SSF52540">
    <property type="entry name" value="P-loop containing nucleoside triphosphate hydrolases"/>
    <property type="match status" value="1"/>
</dbReference>
<dbReference type="InterPro" id="IPR013954">
    <property type="entry name" value="PNK3P"/>
</dbReference>
<dbReference type="CDD" id="cd01625">
    <property type="entry name" value="HAD_PNP"/>
    <property type="match status" value="1"/>
</dbReference>
<comment type="subcellular location">
    <subcellularLocation>
        <location evidence="1">Nucleus</location>
    </subcellularLocation>
</comment>
<accession>A0A034W8B2</accession>
<feature type="region of interest" description="Disordered" evidence="6">
    <location>
        <begin position="125"/>
        <end position="156"/>
    </location>
</feature>
<evidence type="ECO:0000256" key="6">
    <source>
        <dbReference type="SAM" id="MobiDB-lite"/>
    </source>
</evidence>
<organism evidence="8">
    <name type="scientific">Bactrocera dorsalis</name>
    <name type="common">Oriental fruit fly</name>
    <name type="synonym">Dacus dorsalis</name>
    <dbReference type="NCBI Taxonomy" id="27457"/>
    <lineage>
        <taxon>Eukaryota</taxon>
        <taxon>Metazoa</taxon>
        <taxon>Ecdysozoa</taxon>
        <taxon>Arthropoda</taxon>
        <taxon>Hexapoda</taxon>
        <taxon>Insecta</taxon>
        <taxon>Pterygota</taxon>
        <taxon>Neoptera</taxon>
        <taxon>Endopterygota</taxon>
        <taxon>Diptera</taxon>
        <taxon>Brachycera</taxon>
        <taxon>Muscomorpha</taxon>
        <taxon>Tephritoidea</taxon>
        <taxon>Tephritidae</taxon>
        <taxon>Bactrocera</taxon>
        <taxon>Bactrocera</taxon>
    </lineage>
</organism>
<dbReference type="InterPro" id="IPR027417">
    <property type="entry name" value="P-loop_NTPase"/>
</dbReference>
<reference evidence="8" key="1">
    <citation type="journal article" date="2014" name="BMC Genomics">
        <title>Characterizing the developmental transcriptome of the oriental fruit fly, Bactrocera dorsalis (Diptera: Tephritidae) through comparative genomic analysis with Drosophila melanogaster utilizing modENCODE datasets.</title>
        <authorList>
            <person name="Geib S.M."/>
            <person name="Calla B."/>
            <person name="Hall B."/>
            <person name="Hou S."/>
            <person name="Manoukis N.C."/>
        </authorList>
    </citation>
    <scope>NUCLEOTIDE SEQUENCE</scope>
    <source>
        <strain evidence="8">Punador</strain>
    </source>
</reference>
<keyword evidence="4" id="KW-0234">DNA repair</keyword>
<dbReference type="InterPro" id="IPR036412">
    <property type="entry name" value="HAD-like_sf"/>
</dbReference>
<dbReference type="InterPro" id="IPR023214">
    <property type="entry name" value="HAD_sf"/>
</dbReference>
<dbReference type="InterPro" id="IPR006551">
    <property type="entry name" value="Polynucleotide_phosphatase"/>
</dbReference>
<sequence length="538" mass="60691">MSVAKSVKRSFTDSGGSKFAKRTCILQPMTSDYNSINLNSGRNIVGRTSETDIRDVHCSKRQLELDVDMENTKAKLRVIGVNPCSVNGVMIMQDSECNLEHGSIIELVYGKHQFELLFKPSPTRKAKITNEEQNQQNPIDEEKSSENSMRKNGTGKWESVGNGAMMVYTDDAIQASCKIAGYDIDGTIITTKSGNVFPKHTDDWQILYPEVPKKLKSLQQSGYKICFFTNQGGIGSGKIKLDDFKRKIKDILTKLGVPVQVFIAIEEGHYRKPLIGMWQYLVDNKNEGVDIDLSKSFYVGDAAGRPESGSGKNKRRKDHSLADRRFAANIDLSFYTPEEHFLGKPTEQWLKSDYKPSDIVNNKDIPLMEPKNVDIPADNCEMIIMVGLPGSGKSYFCQEYLEQHNYTIANADTVGGTQACLKICEKALGAGTSCVVDNTNVDVESRKKFITLAKKYNVPCRCFVMNVPVDQVRHNIKYRHLTDSSHSKINEMVFNMMKKKYKNPTEDEGFTHIVKVNLKPKFKSTTEEQLYKLYLLEK</sequence>
<dbReference type="NCBIfam" id="TIGR01662">
    <property type="entry name" value="HAD-SF-IIIA"/>
    <property type="match status" value="1"/>
</dbReference>
<dbReference type="InterPro" id="IPR006549">
    <property type="entry name" value="HAD-SF_hydro_IIIA"/>
</dbReference>
<dbReference type="Pfam" id="PF08645">
    <property type="entry name" value="PNK3P"/>
    <property type="match status" value="1"/>
</dbReference>
<dbReference type="FunFam" id="3.40.50.300:FF:000737">
    <property type="entry name" value="Bifunctional polynucleotide phosphatase/kinase"/>
    <property type="match status" value="1"/>
</dbReference>
<dbReference type="PANTHER" id="PTHR12083">
    <property type="entry name" value="BIFUNCTIONAL POLYNUCLEOTIDE PHOSPHATASE/KINASE"/>
    <property type="match status" value="1"/>
</dbReference>
<keyword evidence="8" id="KW-0808">Transferase</keyword>
<dbReference type="GO" id="GO:0006281">
    <property type="term" value="P:DNA repair"/>
    <property type="evidence" value="ECO:0007669"/>
    <property type="project" value="UniProtKB-KW"/>
</dbReference>
<evidence type="ECO:0000259" key="7">
    <source>
        <dbReference type="Pfam" id="PF17913"/>
    </source>
</evidence>
<dbReference type="NCBIfam" id="TIGR01663">
    <property type="entry name" value="PNK-3'Pase"/>
    <property type="match status" value="1"/>
</dbReference>
<dbReference type="NCBIfam" id="TIGR01664">
    <property type="entry name" value="DNA-3'-Pase"/>
    <property type="match status" value="1"/>
</dbReference>
<dbReference type="SUPFAM" id="SSF56784">
    <property type="entry name" value="HAD-like"/>
    <property type="match status" value="1"/>
</dbReference>
<evidence type="ECO:0000256" key="4">
    <source>
        <dbReference type="ARBA" id="ARBA00023204"/>
    </source>
</evidence>
<dbReference type="Pfam" id="PF13671">
    <property type="entry name" value="AAA_33"/>
    <property type="match status" value="1"/>
</dbReference>
<keyword evidence="5" id="KW-0539">Nucleus</keyword>
<evidence type="ECO:0000256" key="1">
    <source>
        <dbReference type="ARBA" id="ARBA00004123"/>
    </source>
</evidence>
<keyword evidence="2" id="KW-0227">DNA damage</keyword>
<dbReference type="GO" id="GO:0005634">
    <property type="term" value="C:nucleus"/>
    <property type="evidence" value="ECO:0007669"/>
    <property type="project" value="UniProtKB-SubCell"/>
</dbReference>
<dbReference type="GO" id="GO:0003690">
    <property type="term" value="F:double-stranded DNA binding"/>
    <property type="evidence" value="ECO:0007669"/>
    <property type="project" value="TreeGrafter"/>
</dbReference>
<dbReference type="Pfam" id="PF17913">
    <property type="entry name" value="FHA_2"/>
    <property type="match status" value="1"/>
</dbReference>
<feature type="domain" description="PNK FHA" evidence="7">
    <location>
        <begin position="24"/>
        <end position="92"/>
    </location>
</feature>
<dbReference type="FunFam" id="3.40.50.1000:FF:000078">
    <property type="entry name" value="Bifunctional polynucleotide phosphatase/kinase"/>
    <property type="match status" value="1"/>
</dbReference>
<dbReference type="PANTHER" id="PTHR12083:SF9">
    <property type="entry name" value="BIFUNCTIONAL POLYNUCLEOTIDE PHOSPHATASE_KINASE"/>
    <property type="match status" value="1"/>
</dbReference>
<dbReference type="InterPro" id="IPR006550">
    <property type="entry name" value="PNKP"/>
</dbReference>
<dbReference type="EMBL" id="GAKP01008581">
    <property type="protein sequence ID" value="JAC50371.1"/>
    <property type="molecule type" value="Transcribed_RNA"/>
</dbReference>
<dbReference type="AlphaFoldDB" id="A0A034W8B2"/>
<dbReference type="SUPFAM" id="SSF49879">
    <property type="entry name" value="SMAD/FHA domain"/>
    <property type="match status" value="1"/>
</dbReference>
<evidence type="ECO:0000256" key="3">
    <source>
        <dbReference type="ARBA" id="ARBA00022801"/>
    </source>
</evidence>
<keyword evidence="3" id="KW-0378">Hydrolase</keyword>
<dbReference type="Gene3D" id="2.60.200.20">
    <property type="match status" value="1"/>
</dbReference>
<keyword evidence="8" id="KW-0418">Kinase</keyword>
<evidence type="ECO:0000256" key="2">
    <source>
        <dbReference type="ARBA" id="ARBA00022763"/>
    </source>
</evidence>
<dbReference type="Gene3D" id="3.40.50.1000">
    <property type="entry name" value="HAD superfamily/HAD-like"/>
    <property type="match status" value="1"/>
</dbReference>
<dbReference type="GO" id="GO:0046403">
    <property type="term" value="F:polynucleotide 3'-phosphatase activity"/>
    <property type="evidence" value="ECO:0007669"/>
    <property type="project" value="InterPro"/>
</dbReference>
<dbReference type="GO" id="GO:0046404">
    <property type="term" value="F:ATP-dependent polydeoxyribonucleotide 5'-hydroxyl-kinase activity"/>
    <property type="evidence" value="ECO:0007669"/>
    <property type="project" value="InterPro"/>
</dbReference>
<protein>
    <submittedName>
        <fullName evidence="8">Bifunctional polynucleotide phosphatase/kinase</fullName>
    </submittedName>
</protein>
<dbReference type="InterPro" id="IPR008984">
    <property type="entry name" value="SMAD_FHA_dom_sf"/>
</dbReference>